<dbReference type="EMBL" id="BK015927">
    <property type="protein sequence ID" value="DAF85638.1"/>
    <property type="molecule type" value="Genomic_DNA"/>
</dbReference>
<accession>A0A8S5TTV9</accession>
<sequence>MVIAFEILSAKNSVFMSFVDFLSMNTDANTSAHLSSTTHKLKLVGLVARLDFTITFKGVIAYSKA</sequence>
<proteinExistence type="predicted"/>
<reference evidence="1" key="1">
    <citation type="journal article" date="2021" name="Proc. Natl. Acad. Sci. U.S.A.">
        <title>A Catalog of Tens of Thousands of Viruses from Human Metagenomes Reveals Hidden Associations with Chronic Diseases.</title>
        <authorList>
            <person name="Tisza M.J."/>
            <person name="Buck C.B."/>
        </authorList>
    </citation>
    <scope>NUCLEOTIDE SEQUENCE</scope>
    <source>
        <strain evidence="1">Ct5jB2</strain>
    </source>
</reference>
<organism evidence="1">
    <name type="scientific">Siphoviridae sp. ct5jB2</name>
    <dbReference type="NCBI Taxonomy" id="2825337"/>
    <lineage>
        <taxon>Viruses</taxon>
        <taxon>Duplodnaviria</taxon>
        <taxon>Heunggongvirae</taxon>
        <taxon>Uroviricota</taxon>
        <taxon>Caudoviricetes</taxon>
    </lineage>
</organism>
<evidence type="ECO:0000313" key="1">
    <source>
        <dbReference type="EMBL" id="DAF85638.1"/>
    </source>
</evidence>
<name>A0A8S5TTV9_9CAUD</name>
<protein>
    <submittedName>
        <fullName evidence="1">Uncharacterized protein</fullName>
    </submittedName>
</protein>